<reference evidence="1 2" key="1">
    <citation type="submission" date="2018-06" db="EMBL/GenBank/DDBJ databases">
        <title>Complete genome of Desulfovibrio marinus P48SEP.</title>
        <authorList>
            <person name="Crispim J.S."/>
            <person name="Vidigal P.M.P."/>
            <person name="Silva L.C.F."/>
            <person name="Araujo L.C."/>
            <person name="Laguardia C.N."/>
            <person name="Dias R.S."/>
            <person name="Sousa M.P."/>
            <person name="Paula S.O."/>
            <person name="Silva C."/>
        </authorList>
    </citation>
    <scope>NUCLEOTIDE SEQUENCE [LARGE SCALE GENOMIC DNA]</scope>
    <source>
        <strain evidence="1 2">P48SEP</strain>
    </source>
</reference>
<dbReference type="EMBL" id="QMIF01000002">
    <property type="protein sequence ID" value="TVM35623.1"/>
    <property type="molecule type" value="Genomic_DNA"/>
</dbReference>
<gene>
    <name evidence="1" type="ORF">DQK91_02865</name>
</gene>
<evidence type="ECO:0000313" key="1">
    <source>
        <dbReference type="EMBL" id="TVM35623.1"/>
    </source>
</evidence>
<organism evidence="1 2">
    <name type="scientific">Oceanidesulfovibrio marinus</name>
    <dbReference type="NCBI Taxonomy" id="370038"/>
    <lineage>
        <taxon>Bacteria</taxon>
        <taxon>Pseudomonadati</taxon>
        <taxon>Thermodesulfobacteriota</taxon>
        <taxon>Desulfovibrionia</taxon>
        <taxon>Desulfovibrionales</taxon>
        <taxon>Desulfovibrionaceae</taxon>
        <taxon>Oceanidesulfovibrio</taxon>
    </lineage>
</organism>
<dbReference type="AlphaFoldDB" id="A0A6P1ZJ63"/>
<name>A0A6P1ZJ63_9BACT</name>
<evidence type="ECO:0000313" key="2">
    <source>
        <dbReference type="Proteomes" id="UP000434052"/>
    </source>
</evidence>
<dbReference type="Proteomes" id="UP000434052">
    <property type="component" value="Unassembled WGS sequence"/>
</dbReference>
<proteinExistence type="predicted"/>
<accession>A0A6P1ZJ63</accession>
<sequence length="109" mass="13058">MMRFKVLIPKGTTRDERHVWYRETASARDLYLSPPEGINNHLYYGFLEKEVTDARTPPSECLFEVQMVFLQMTHAEHLSWEQNMEFGRKLLNKHLEKEAQRIDMEPLYV</sequence>
<comment type="caution">
    <text evidence="1">The sequence shown here is derived from an EMBL/GenBank/DDBJ whole genome shotgun (WGS) entry which is preliminary data.</text>
</comment>
<dbReference type="RefSeq" id="WP_144233951.1">
    <property type="nucleotide sequence ID" value="NZ_QMIF01000002.1"/>
</dbReference>
<protein>
    <submittedName>
        <fullName evidence="1">Uncharacterized protein</fullName>
    </submittedName>
</protein>